<dbReference type="Pfam" id="PF00930">
    <property type="entry name" value="DPPIV_N"/>
    <property type="match status" value="1"/>
</dbReference>
<dbReference type="EMBL" id="WSZK01000007">
    <property type="protein sequence ID" value="MWG33509.1"/>
    <property type="molecule type" value="Genomic_DNA"/>
</dbReference>
<gene>
    <name evidence="3" type="ORF">GQS65_03215</name>
</gene>
<dbReference type="GO" id="GO:0008239">
    <property type="term" value="F:dipeptidyl-peptidase activity"/>
    <property type="evidence" value="ECO:0007669"/>
    <property type="project" value="TreeGrafter"/>
</dbReference>
<dbReference type="PANTHER" id="PTHR11731:SF193">
    <property type="entry name" value="DIPEPTIDYL PEPTIDASE 9"/>
    <property type="match status" value="1"/>
</dbReference>
<dbReference type="Gene3D" id="3.40.50.1820">
    <property type="entry name" value="alpha/beta hydrolase"/>
    <property type="match status" value="1"/>
</dbReference>
<feature type="domain" description="Dipeptidylpeptidase IV N-terminal" evidence="2">
    <location>
        <begin position="191"/>
        <end position="361"/>
    </location>
</feature>
<dbReference type="PANTHER" id="PTHR11731">
    <property type="entry name" value="PROTEASE FAMILY S9B,C DIPEPTIDYL-PEPTIDASE IV-RELATED"/>
    <property type="match status" value="1"/>
</dbReference>
<keyword evidence="4" id="KW-1185">Reference proteome</keyword>
<sequence>MPSAPRWRGMAAFTLSDALAITPVADPAWNDDGTRIGYLRTVEGETRWATLSTPECETTAVSLGDGTYDPDAESDVTDVSAFVWRPGHPEEALVVADGDLYRVDATTGATEPFARAPDAHSVPTWHPDGDRVAYRRDGAVWVHGLDGSVGPVTDVVVPDIFAFGTPLEWDPSGRYLATLVAPGETLGVAVLDTRTDDVAWQAVPDRDDCLRGAFAWVGEGHLVYAEDSRDGTERVYRSVRVGEDEGLGVAVASESVDGLLLPHDPVGHESGRLAVVSARTGWRHVYAIDVDERRATVDRTDDRPGLSGTGVVQVTEEEFEARGDASDVPSFAPDGERLAYVTNEADPGERHLEVATLGDGAVTDRVTFSDIGGNAAGSSWSPDGAHVAFLRGGQRSPVDVHVAAVDDGTVRRVSVSHPDPDVFDSLPVPERVTFESTDDTTIDGYLYLPPDRAPDERVPSVVYCHGGPIAQMRNGFSARPGHVHAYDQVLAASGYAVLELNFRSGIGRGRPFEQAIHRHVGTVEVADCEAAATYLRERPETSDRVGMWGISYGGFLANALATMSDEYDCAVNVAGIWDWRTWCQWAIDHGVTHWGIGEETWFYNRFGGRPDSDDPVVQERYRVGSPNSFVENLDTPLLALHGMDDRNVPIEETNDLLQQAVEVGAPVSVMYYPDEQHGFSTPATWTDAAGRMEQFFEDHLQA</sequence>
<evidence type="ECO:0000313" key="3">
    <source>
        <dbReference type="EMBL" id="MWG33509.1"/>
    </source>
</evidence>
<dbReference type="GO" id="GO:0006508">
    <property type="term" value="P:proteolysis"/>
    <property type="evidence" value="ECO:0007669"/>
    <property type="project" value="InterPro"/>
</dbReference>
<evidence type="ECO:0000259" key="1">
    <source>
        <dbReference type="Pfam" id="PF00326"/>
    </source>
</evidence>
<evidence type="ECO:0000313" key="4">
    <source>
        <dbReference type="Proteomes" id="UP000451471"/>
    </source>
</evidence>
<protein>
    <submittedName>
        <fullName evidence="3">Prolyl oligopeptidase family serine peptidase</fullName>
    </submittedName>
</protein>
<reference evidence="3 4" key="1">
    <citation type="submission" date="2019-12" db="EMBL/GenBank/DDBJ databases">
        <title>Halocatena pleomorpha gen. nov. sp. nov., an extremely halophilic archaeon of family Halobacteriaceae isolated from saltpan soil.</title>
        <authorList>
            <person name="Pal Y."/>
            <person name="Verma A."/>
            <person name="Krishnamurthi S."/>
            <person name="Kumar P."/>
        </authorList>
    </citation>
    <scope>NUCLEOTIDE SEQUENCE [LARGE SCALE GENOMIC DNA]</scope>
    <source>
        <strain evidence="3 4">JCM 16495</strain>
    </source>
</reference>
<dbReference type="AlphaFoldDB" id="A0A6B0GJ95"/>
<comment type="caution">
    <text evidence="3">The sequence shown here is derived from an EMBL/GenBank/DDBJ whole genome shotgun (WGS) entry which is preliminary data.</text>
</comment>
<dbReference type="InterPro" id="IPR050278">
    <property type="entry name" value="Serine_Prot_S9B/DPPIV"/>
</dbReference>
<dbReference type="Pfam" id="PF00326">
    <property type="entry name" value="Peptidase_S9"/>
    <property type="match status" value="1"/>
</dbReference>
<dbReference type="Gene3D" id="2.140.10.30">
    <property type="entry name" value="Dipeptidylpeptidase IV, N-terminal domain"/>
    <property type="match status" value="2"/>
</dbReference>
<feature type="domain" description="Peptidase S9 prolyl oligopeptidase catalytic" evidence="1">
    <location>
        <begin position="488"/>
        <end position="701"/>
    </location>
</feature>
<accession>A0A6B0GJ95</accession>
<dbReference type="InterPro" id="IPR002469">
    <property type="entry name" value="Peptidase_S9B_N"/>
</dbReference>
<organism evidence="3 4">
    <name type="scientific">Halomarina oriensis</name>
    <dbReference type="NCBI Taxonomy" id="671145"/>
    <lineage>
        <taxon>Archaea</taxon>
        <taxon>Methanobacteriati</taxon>
        <taxon>Methanobacteriota</taxon>
        <taxon>Stenosarchaea group</taxon>
        <taxon>Halobacteria</taxon>
        <taxon>Halobacteriales</taxon>
        <taxon>Natronomonadaceae</taxon>
        <taxon>Halomarina</taxon>
    </lineage>
</organism>
<dbReference type="Proteomes" id="UP000451471">
    <property type="component" value="Unassembled WGS sequence"/>
</dbReference>
<dbReference type="InterPro" id="IPR029058">
    <property type="entry name" value="AB_hydrolase_fold"/>
</dbReference>
<dbReference type="SUPFAM" id="SSF53474">
    <property type="entry name" value="alpha/beta-Hydrolases"/>
    <property type="match status" value="1"/>
</dbReference>
<proteinExistence type="predicted"/>
<dbReference type="InterPro" id="IPR001375">
    <property type="entry name" value="Peptidase_S9_cat"/>
</dbReference>
<dbReference type="SUPFAM" id="SSF82171">
    <property type="entry name" value="DPP6 N-terminal domain-like"/>
    <property type="match status" value="1"/>
</dbReference>
<name>A0A6B0GJ95_9EURY</name>
<dbReference type="GO" id="GO:0008236">
    <property type="term" value="F:serine-type peptidase activity"/>
    <property type="evidence" value="ECO:0007669"/>
    <property type="project" value="InterPro"/>
</dbReference>
<evidence type="ECO:0000259" key="2">
    <source>
        <dbReference type="Pfam" id="PF00930"/>
    </source>
</evidence>